<dbReference type="Pfam" id="PF12867">
    <property type="entry name" value="DinB_2"/>
    <property type="match status" value="1"/>
</dbReference>
<protein>
    <submittedName>
        <fullName evidence="2">Methyltransferase type 12</fullName>
    </submittedName>
</protein>
<evidence type="ECO:0000259" key="1">
    <source>
        <dbReference type="Pfam" id="PF12867"/>
    </source>
</evidence>
<gene>
    <name evidence="2" type="ORF">DF220_08350</name>
</gene>
<accession>A0A2U1T1V3</accession>
<evidence type="ECO:0000313" key="3">
    <source>
        <dbReference type="Proteomes" id="UP000244978"/>
    </source>
</evidence>
<sequence length="181" mass="20232">MAITPDTKDWTWVLTTPCPECHFDASTFGSGDVPDMIRANAAAWPRLLDRPDVAARPNDVTWSPLEYAAHVRDVYRLFHERLTLMLTEIDPQFANWDQDATAIADNYAEQDPATVVKELAQAGESIADEFAAVRGEQWSRTGRRSDGAVFTVESFAKYLLHDVVHHVWDVTPTSMGGRAVD</sequence>
<feature type="domain" description="DinB-like" evidence="1">
    <location>
        <begin position="48"/>
        <end position="167"/>
    </location>
</feature>
<evidence type="ECO:0000313" key="2">
    <source>
        <dbReference type="EMBL" id="PWB97838.1"/>
    </source>
</evidence>
<proteinExistence type="predicted"/>
<keyword evidence="2" id="KW-0489">Methyltransferase</keyword>
<dbReference type="GO" id="GO:0008168">
    <property type="term" value="F:methyltransferase activity"/>
    <property type="evidence" value="ECO:0007669"/>
    <property type="project" value="UniProtKB-KW"/>
</dbReference>
<dbReference type="InterPro" id="IPR024775">
    <property type="entry name" value="DinB-like"/>
</dbReference>
<dbReference type="SUPFAM" id="SSF109854">
    <property type="entry name" value="DinB/YfiT-like putative metalloenzymes"/>
    <property type="match status" value="1"/>
</dbReference>
<dbReference type="EMBL" id="QEEX01000001">
    <property type="protein sequence ID" value="PWB97838.1"/>
    <property type="molecule type" value="Genomic_DNA"/>
</dbReference>
<dbReference type="InterPro" id="IPR034660">
    <property type="entry name" value="DinB/YfiT-like"/>
</dbReference>
<comment type="caution">
    <text evidence="2">The sequence shown here is derived from an EMBL/GenBank/DDBJ whole genome shotgun (WGS) entry which is preliminary data.</text>
</comment>
<dbReference type="Gene3D" id="1.20.120.450">
    <property type="entry name" value="dinb family like domain"/>
    <property type="match status" value="1"/>
</dbReference>
<dbReference type="AlphaFoldDB" id="A0A2U1T1V3"/>
<dbReference type="GO" id="GO:0032259">
    <property type="term" value="P:methylation"/>
    <property type="evidence" value="ECO:0007669"/>
    <property type="project" value="UniProtKB-KW"/>
</dbReference>
<dbReference type="RefSeq" id="WP_108997720.1">
    <property type="nucleotide sequence ID" value="NZ_QEEX01000001.1"/>
</dbReference>
<organism evidence="2 3">
    <name type="scientific">Homoserinimonas hongtaonis</name>
    <dbReference type="NCBI Taxonomy" id="2079791"/>
    <lineage>
        <taxon>Bacteria</taxon>
        <taxon>Bacillati</taxon>
        <taxon>Actinomycetota</taxon>
        <taxon>Actinomycetes</taxon>
        <taxon>Micrococcales</taxon>
        <taxon>Microbacteriaceae</taxon>
        <taxon>Homoserinimonas</taxon>
    </lineage>
</organism>
<keyword evidence="2" id="KW-0808">Transferase</keyword>
<name>A0A2U1T1V3_9MICO</name>
<dbReference type="Proteomes" id="UP000244978">
    <property type="component" value="Unassembled WGS sequence"/>
</dbReference>
<reference evidence="3" key="1">
    <citation type="submission" date="2018-04" db="EMBL/GenBank/DDBJ databases">
        <authorList>
            <person name="Liu S."/>
            <person name="Wang Z."/>
            <person name="Li J."/>
        </authorList>
    </citation>
    <scope>NUCLEOTIDE SEQUENCE [LARGE SCALE GENOMIC DNA]</scope>
    <source>
        <strain evidence="3">S1194</strain>
    </source>
</reference>
<keyword evidence="3" id="KW-1185">Reference proteome</keyword>